<name>A0A2Z7A199_9LAMI</name>
<dbReference type="Proteomes" id="UP000250235">
    <property type="component" value="Unassembled WGS sequence"/>
</dbReference>
<sequence length="111" mass="12858">MARITYPEAHPDLENYRMESQRHTNQRNNIHEILGMLTETHSRELQINQLIILPQQPNRKLKSKLGCEAHASNRNAKITNANQNDNTLHTSANLIKALRYNRSIQSKYDVA</sequence>
<dbReference type="AlphaFoldDB" id="A0A2Z7A199"/>
<evidence type="ECO:0000313" key="1">
    <source>
        <dbReference type="EMBL" id="KZT76833.1"/>
    </source>
</evidence>
<keyword evidence="2" id="KW-1185">Reference proteome</keyword>
<evidence type="ECO:0000313" key="2">
    <source>
        <dbReference type="Proteomes" id="UP000250235"/>
    </source>
</evidence>
<dbReference type="EMBL" id="KV089509">
    <property type="protein sequence ID" value="KZT76833.1"/>
    <property type="molecule type" value="Genomic_DNA"/>
</dbReference>
<organism evidence="1 2">
    <name type="scientific">Dorcoceras hygrometricum</name>
    <dbReference type="NCBI Taxonomy" id="472368"/>
    <lineage>
        <taxon>Eukaryota</taxon>
        <taxon>Viridiplantae</taxon>
        <taxon>Streptophyta</taxon>
        <taxon>Embryophyta</taxon>
        <taxon>Tracheophyta</taxon>
        <taxon>Spermatophyta</taxon>
        <taxon>Magnoliopsida</taxon>
        <taxon>eudicotyledons</taxon>
        <taxon>Gunneridae</taxon>
        <taxon>Pentapetalae</taxon>
        <taxon>asterids</taxon>
        <taxon>lamiids</taxon>
        <taxon>Lamiales</taxon>
        <taxon>Gesneriaceae</taxon>
        <taxon>Didymocarpoideae</taxon>
        <taxon>Trichosporeae</taxon>
        <taxon>Loxocarpinae</taxon>
        <taxon>Dorcoceras</taxon>
    </lineage>
</organism>
<proteinExistence type="predicted"/>
<reference evidence="1 2" key="1">
    <citation type="journal article" date="2015" name="Proc. Natl. Acad. Sci. U.S.A.">
        <title>The resurrection genome of Boea hygrometrica: A blueprint for survival of dehydration.</title>
        <authorList>
            <person name="Xiao L."/>
            <person name="Yang G."/>
            <person name="Zhang L."/>
            <person name="Yang X."/>
            <person name="Zhao S."/>
            <person name="Ji Z."/>
            <person name="Zhou Q."/>
            <person name="Hu M."/>
            <person name="Wang Y."/>
            <person name="Chen M."/>
            <person name="Xu Y."/>
            <person name="Jin H."/>
            <person name="Xiao X."/>
            <person name="Hu G."/>
            <person name="Bao F."/>
            <person name="Hu Y."/>
            <person name="Wan P."/>
            <person name="Li L."/>
            <person name="Deng X."/>
            <person name="Kuang T."/>
            <person name="Xiang C."/>
            <person name="Zhu J.K."/>
            <person name="Oliver M.J."/>
            <person name="He Y."/>
        </authorList>
    </citation>
    <scope>NUCLEOTIDE SEQUENCE [LARGE SCALE GENOMIC DNA]</scope>
    <source>
        <strain evidence="2">cv. XS01</strain>
    </source>
</reference>
<protein>
    <submittedName>
        <fullName evidence="1">Uncharacterized protein</fullName>
    </submittedName>
</protein>
<accession>A0A2Z7A199</accession>
<gene>
    <name evidence="1" type="ORF">F511_46142</name>
</gene>